<evidence type="ECO:0000256" key="11">
    <source>
        <dbReference type="RuleBase" id="RU004070"/>
    </source>
</evidence>
<dbReference type="PRINTS" id="PR01657">
    <property type="entry name" value="MCMFAMILY"/>
</dbReference>
<comment type="caution">
    <text evidence="15">The sequence shown here is derived from an EMBL/GenBank/DDBJ whole genome shotgun (WGS) entry which is preliminary data.</text>
</comment>
<feature type="compositionally biased region" description="Low complexity" evidence="13">
    <location>
        <begin position="608"/>
        <end position="621"/>
    </location>
</feature>
<dbReference type="InterPro" id="IPR033762">
    <property type="entry name" value="MCM_OB"/>
</dbReference>
<dbReference type="GO" id="GO:0042555">
    <property type="term" value="C:MCM complex"/>
    <property type="evidence" value="ECO:0007669"/>
    <property type="project" value="UniProtKB-UniRule"/>
</dbReference>
<dbReference type="InterPro" id="IPR008049">
    <property type="entry name" value="MCM6"/>
</dbReference>
<keyword evidence="8 11" id="KW-0238">DNA-binding</keyword>
<dbReference type="Gene3D" id="2.20.28.10">
    <property type="match status" value="1"/>
</dbReference>
<dbReference type="AlphaFoldDB" id="M5C5J5"/>
<dbReference type="GO" id="GO:0097373">
    <property type="term" value="C:MCM core complex"/>
    <property type="evidence" value="ECO:0007669"/>
    <property type="project" value="UniProtKB-ARBA"/>
</dbReference>
<dbReference type="GO" id="GO:0006270">
    <property type="term" value="P:DNA replication initiation"/>
    <property type="evidence" value="ECO:0007669"/>
    <property type="project" value="UniProtKB-UniRule"/>
</dbReference>
<dbReference type="InterPro" id="IPR001208">
    <property type="entry name" value="MCM_dom"/>
</dbReference>
<dbReference type="PANTHER" id="PTHR11630">
    <property type="entry name" value="DNA REPLICATION LICENSING FACTOR MCM FAMILY MEMBER"/>
    <property type="match status" value="1"/>
</dbReference>
<dbReference type="InterPro" id="IPR041562">
    <property type="entry name" value="MCM_lid"/>
</dbReference>
<dbReference type="Pfam" id="PF17207">
    <property type="entry name" value="MCM_OB"/>
    <property type="match status" value="1"/>
</dbReference>
<protein>
    <recommendedName>
        <fullName evidence="12">DNA replication licensing factor MCM6</fullName>
        <ecNumber evidence="12">3.6.4.12</ecNumber>
    </recommendedName>
</protein>
<dbReference type="EMBL" id="CAOJ01014312">
    <property type="protein sequence ID" value="CCO35248.1"/>
    <property type="molecule type" value="Genomic_DNA"/>
</dbReference>
<dbReference type="GO" id="GO:1902969">
    <property type="term" value="P:mitotic DNA replication"/>
    <property type="evidence" value="ECO:0007669"/>
    <property type="project" value="TreeGrafter"/>
</dbReference>
<feature type="domain" description="MCM C-terminal AAA(+) ATPase" evidence="14">
    <location>
        <begin position="275"/>
        <end position="481"/>
    </location>
</feature>
<dbReference type="Gene3D" id="3.40.50.300">
    <property type="entry name" value="P-loop containing nucleotide triphosphate hydrolases"/>
    <property type="match status" value="1"/>
</dbReference>
<dbReference type="CDD" id="cd17757">
    <property type="entry name" value="MCM6"/>
    <property type="match status" value="1"/>
</dbReference>
<evidence type="ECO:0000256" key="3">
    <source>
        <dbReference type="ARBA" id="ARBA00022705"/>
    </source>
</evidence>
<organism evidence="15 16">
    <name type="scientific">Thanatephorus cucumeris (strain AG1-IB / isolate 7/3/14)</name>
    <name type="common">Lettuce bottom rot fungus</name>
    <name type="synonym">Rhizoctonia solani</name>
    <dbReference type="NCBI Taxonomy" id="1108050"/>
    <lineage>
        <taxon>Eukaryota</taxon>
        <taxon>Fungi</taxon>
        <taxon>Dikarya</taxon>
        <taxon>Basidiomycota</taxon>
        <taxon>Agaricomycotina</taxon>
        <taxon>Agaricomycetes</taxon>
        <taxon>Cantharellales</taxon>
        <taxon>Ceratobasidiaceae</taxon>
        <taxon>Rhizoctonia</taxon>
        <taxon>Rhizoctonia solani AG-1</taxon>
    </lineage>
</organism>
<dbReference type="SMART" id="SM00350">
    <property type="entry name" value="MCM"/>
    <property type="match status" value="1"/>
</dbReference>
<dbReference type="GO" id="GO:0043596">
    <property type="term" value="C:nuclear replication fork"/>
    <property type="evidence" value="ECO:0007669"/>
    <property type="project" value="UniProtKB-ARBA"/>
</dbReference>
<dbReference type="Gene3D" id="2.40.50.140">
    <property type="entry name" value="Nucleic acid-binding proteins"/>
    <property type="match status" value="1"/>
</dbReference>
<keyword evidence="4 11" id="KW-0547">Nucleotide-binding</keyword>
<dbReference type="Gene3D" id="1.20.58.870">
    <property type="match status" value="1"/>
</dbReference>
<evidence type="ECO:0000256" key="13">
    <source>
        <dbReference type="SAM" id="MobiDB-lite"/>
    </source>
</evidence>
<comment type="function">
    <text evidence="12">Acts as component of the MCM2-7 complex (MCM complex) which is the replicative helicase essential for 'once per cell cycle' DNA replication initiation and elongation in eukaryotic cells. The active ATPase sites in the MCM2-7 ring are formed through the interaction surfaces of two neighboring subunits such that a critical structure of a conserved arginine finger motif is provided in trans relative to the ATP-binding site of the Walker A box of the adjacent subunit. The six ATPase active sites, however, are likely to contribute differentially to the complex helicase activity.</text>
</comment>
<dbReference type="GO" id="GO:0005656">
    <property type="term" value="C:nuclear pre-replicative complex"/>
    <property type="evidence" value="ECO:0007669"/>
    <property type="project" value="UniProtKB-ARBA"/>
</dbReference>
<evidence type="ECO:0000256" key="9">
    <source>
        <dbReference type="ARBA" id="ARBA00023242"/>
    </source>
</evidence>
<comment type="similarity">
    <text evidence="2 11">Belongs to the MCM family.</text>
</comment>
<keyword evidence="9" id="KW-0539">Nucleus</keyword>
<dbReference type="EC" id="3.6.4.12" evidence="12"/>
<dbReference type="InterPro" id="IPR041024">
    <property type="entry name" value="Mcm6_C"/>
</dbReference>
<dbReference type="GO" id="GO:0031261">
    <property type="term" value="C:DNA replication preinitiation complex"/>
    <property type="evidence" value="ECO:0007669"/>
    <property type="project" value="UniProtKB-ARBA"/>
</dbReference>
<evidence type="ECO:0000256" key="6">
    <source>
        <dbReference type="ARBA" id="ARBA00022806"/>
    </source>
</evidence>
<evidence type="ECO:0000256" key="2">
    <source>
        <dbReference type="ARBA" id="ARBA00008010"/>
    </source>
</evidence>
<evidence type="ECO:0000256" key="4">
    <source>
        <dbReference type="ARBA" id="ARBA00022741"/>
    </source>
</evidence>
<evidence type="ECO:0000256" key="10">
    <source>
        <dbReference type="ARBA" id="ARBA00023306"/>
    </source>
</evidence>
<reference evidence="15 16" key="1">
    <citation type="journal article" date="2013" name="J. Biotechnol.">
        <title>Establishment and interpretation of the genome sequence of the phytopathogenic fungus Rhizoctonia solani AG1-IB isolate 7/3/14.</title>
        <authorList>
            <person name="Wibberg D.W."/>
            <person name="Jelonek L.J."/>
            <person name="Rupp O.R."/>
            <person name="Hennig M.H."/>
            <person name="Eikmeyer F.E."/>
            <person name="Goesmann A.G."/>
            <person name="Hartmann A.H."/>
            <person name="Borriss R.B."/>
            <person name="Grosch R.G."/>
            <person name="Puehler A.P."/>
            <person name="Schlueter A.S."/>
        </authorList>
    </citation>
    <scope>NUCLEOTIDE SEQUENCE [LARGE SCALE GENOMIC DNA]</scope>
    <source>
        <strain evidence="16">AG1-IB / isolate 7/3/14</strain>
    </source>
</reference>
<dbReference type="PRINTS" id="PR01662">
    <property type="entry name" value="MCMPROTEIN6"/>
</dbReference>
<dbReference type="Pfam" id="PF18263">
    <property type="entry name" value="WHD_MCM6"/>
    <property type="match status" value="1"/>
</dbReference>
<dbReference type="SUPFAM" id="SSF52540">
    <property type="entry name" value="P-loop containing nucleoside triphosphate hydrolases"/>
    <property type="match status" value="1"/>
</dbReference>
<dbReference type="Proteomes" id="UP000012065">
    <property type="component" value="Unassembled WGS sequence"/>
</dbReference>
<sequence>MGIDLGQTGPTTVDGSQLRVQYNHLVAPSAMLAHTSRKTKDFHLAFHSLALVDFIRDMRMTSVGRLIAISGTVTQTSEVRPELLYGVFSCAACRAHTPEVEQQFEYTEPSLCQTPLCGNRDSWDLSIPQSRFADWQRLRVQENASDIPTGSMPRSLDVILRAEQVERAKPGDKCVFTGTFVVVPDVAQLGLPGVRSEISRDSGAGETGLKSLGVRDLGYKTAFLACHVRDAAKAGQIGMGEGEMRGLNEDQQAMLDSLAQLEFDEPNSMLSNPHIYSKLVESIAPTVYGHEIVKKGILLQMMGGVHKTTPEGMHIRGDINICIVGDPSTSKSQFLKYVCNFMPRAVYTSGKASSAAGLTAAVVKDEESGEFTIEAGALMLADNGICAIDEFDKMDVADQVAIHEAMEQQTISIAKAGIHATLNARTSILAAANPVGGRYNRRVGLRQNVAMSAPIMSRFDLFFVVLDECRESTDQMLARHIVGVHADPEGSVQPEMSTEALQRYVRYARTYNPKFKPEAADLLVEKYRILRQSDATGVGKNSYRITVRQLESMVRLSEAIARANCTEVIIPEFVNEAYNLLKSSIIHVEQEDVDFDDADLDMDMDAAAAAADAAQDADSMDPSTPAPIPDTQSQAKRQMRITHDKYTQMQELIVLHIAEVEQATGSGVEANDLMDWYLEAMEEEFENEEQMEQERVLLEKVLKKLVKITRIAPTPPHSHLYTLMATLGSIPTAGLGLPRIDPHSASHLARSLRQPVLTKGGVQYMHRHFSHPEALPLMVSIGMGVGCYMGLQTVNRHNAPATEDSETWSRTHPGWQGKGYRLGLTEDTVREVLFSIDM</sequence>
<dbReference type="HOGENOM" id="CLU_000995_3_2_1"/>
<dbReference type="InterPro" id="IPR027417">
    <property type="entry name" value="P-loop_NTPase"/>
</dbReference>
<dbReference type="GO" id="GO:0006279">
    <property type="term" value="P:premeiotic DNA replication"/>
    <property type="evidence" value="ECO:0007669"/>
    <property type="project" value="UniProtKB-ARBA"/>
</dbReference>
<dbReference type="GO" id="GO:0000727">
    <property type="term" value="P:double-strand break repair via break-induced replication"/>
    <property type="evidence" value="ECO:0007669"/>
    <property type="project" value="TreeGrafter"/>
</dbReference>
<dbReference type="InterPro" id="IPR012340">
    <property type="entry name" value="NA-bd_OB-fold"/>
</dbReference>
<dbReference type="FunFam" id="3.40.50.300:FF:000115">
    <property type="entry name" value="DNA helicase"/>
    <property type="match status" value="1"/>
</dbReference>
<evidence type="ECO:0000259" key="14">
    <source>
        <dbReference type="PROSITE" id="PS50051"/>
    </source>
</evidence>
<keyword evidence="10 12" id="KW-0131">Cell cycle</keyword>
<comment type="catalytic activity">
    <reaction evidence="12">
        <text>ATP + H2O = ADP + phosphate + H(+)</text>
        <dbReference type="Rhea" id="RHEA:13065"/>
        <dbReference type="ChEBI" id="CHEBI:15377"/>
        <dbReference type="ChEBI" id="CHEBI:15378"/>
        <dbReference type="ChEBI" id="CHEBI:30616"/>
        <dbReference type="ChEBI" id="CHEBI:43474"/>
        <dbReference type="ChEBI" id="CHEBI:456216"/>
        <dbReference type="EC" id="3.6.4.12"/>
    </reaction>
</comment>
<keyword evidence="7 11" id="KW-0067">ATP-binding</keyword>
<dbReference type="PROSITE" id="PS00847">
    <property type="entry name" value="MCM_1"/>
    <property type="match status" value="1"/>
</dbReference>
<dbReference type="GO" id="GO:0003697">
    <property type="term" value="F:single-stranded DNA binding"/>
    <property type="evidence" value="ECO:0007669"/>
    <property type="project" value="TreeGrafter"/>
</dbReference>
<name>M5C5J5_THACB</name>
<evidence type="ECO:0000256" key="5">
    <source>
        <dbReference type="ARBA" id="ARBA00022801"/>
    </source>
</evidence>
<dbReference type="PANTHER" id="PTHR11630:SF43">
    <property type="entry name" value="DNA REPLICATION LICENSING FACTOR MCM6"/>
    <property type="match status" value="1"/>
</dbReference>
<dbReference type="Pfam" id="PF00493">
    <property type="entry name" value="MCM"/>
    <property type="match status" value="1"/>
</dbReference>
<keyword evidence="5 12" id="KW-0378">Hydrolase</keyword>
<evidence type="ECO:0000256" key="1">
    <source>
        <dbReference type="ARBA" id="ARBA00004123"/>
    </source>
</evidence>
<dbReference type="GO" id="GO:0016887">
    <property type="term" value="F:ATP hydrolysis activity"/>
    <property type="evidence" value="ECO:0007669"/>
    <property type="project" value="RHEA"/>
</dbReference>
<dbReference type="FunFam" id="2.20.28.10:FF:000003">
    <property type="entry name" value="DNA helicase"/>
    <property type="match status" value="1"/>
</dbReference>
<proteinExistence type="inferred from homology"/>
<accession>M5C5J5</accession>
<keyword evidence="3 12" id="KW-0235">DNA replication</keyword>
<dbReference type="PROSITE" id="PS50051">
    <property type="entry name" value="MCM_2"/>
    <property type="match status" value="1"/>
</dbReference>
<dbReference type="InterPro" id="IPR018525">
    <property type="entry name" value="MCM_CS"/>
</dbReference>
<feature type="region of interest" description="Disordered" evidence="13">
    <location>
        <begin position="608"/>
        <end position="636"/>
    </location>
</feature>
<dbReference type="GO" id="GO:1990518">
    <property type="term" value="F:single-stranded 3'-5' DNA helicase activity"/>
    <property type="evidence" value="ECO:0007669"/>
    <property type="project" value="TreeGrafter"/>
</dbReference>
<evidence type="ECO:0000313" key="15">
    <source>
        <dbReference type="EMBL" id="CCO35248.1"/>
    </source>
</evidence>
<dbReference type="SUPFAM" id="SSF50249">
    <property type="entry name" value="Nucleic acid-binding proteins"/>
    <property type="match status" value="1"/>
</dbReference>
<keyword evidence="6 12" id="KW-0347">Helicase</keyword>
<evidence type="ECO:0000256" key="12">
    <source>
        <dbReference type="RuleBase" id="RU368064"/>
    </source>
</evidence>
<dbReference type="Pfam" id="PF17855">
    <property type="entry name" value="MCM_lid"/>
    <property type="match status" value="1"/>
</dbReference>
<evidence type="ECO:0000313" key="16">
    <source>
        <dbReference type="Proteomes" id="UP000012065"/>
    </source>
</evidence>
<dbReference type="GO" id="GO:0005524">
    <property type="term" value="F:ATP binding"/>
    <property type="evidence" value="ECO:0007669"/>
    <property type="project" value="UniProtKB-UniRule"/>
</dbReference>
<gene>
    <name evidence="15" type="primary">MCM6</name>
    <name evidence="15" type="ORF">BN14_09363</name>
</gene>
<dbReference type="InterPro" id="IPR031327">
    <property type="entry name" value="MCM"/>
</dbReference>
<evidence type="ECO:0000256" key="8">
    <source>
        <dbReference type="ARBA" id="ARBA00023125"/>
    </source>
</evidence>
<comment type="subcellular location">
    <subcellularLocation>
        <location evidence="1 12">Nucleus</location>
    </subcellularLocation>
</comment>
<evidence type="ECO:0000256" key="7">
    <source>
        <dbReference type="ARBA" id="ARBA00022840"/>
    </source>
</evidence>
<comment type="subunit">
    <text evidence="12">Component of the MCM2-7 complex.</text>
</comment>